<accession>A0A1G9GHG1</accession>
<dbReference type="OrthoDB" id="1934981at2"/>
<keyword evidence="1" id="KW-0812">Transmembrane</keyword>
<evidence type="ECO:0000256" key="1">
    <source>
        <dbReference type="SAM" id="Phobius"/>
    </source>
</evidence>
<keyword evidence="1" id="KW-0472">Membrane</keyword>
<feature type="transmembrane region" description="Helical" evidence="1">
    <location>
        <begin position="7"/>
        <end position="29"/>
    </location>
</feature>
<dbReference type="RefSeq" id="WP_090553951.1">
    <property type="nucleotide sequence ID" value="NZ_FNFP01000006.1"/>
</dbReference>
<gene>
    <name evidence="2" type="ORF">SAMN05660472_02420</name>
</gene>
<name>A0A1G9GHG1_9FIRM</name>
<dbReference type="STRING" id="393762.SAMN05660472_02420"/>
<evidence type="ECO:0000313" key="3">
    <source>
        <dbReference type="Proteomes" id="UP000198718"/>
    </source>
</evidence>
<keyword evidence="1" id="KW-1133">Transmembrane helix</keyword>
<sequence length="294" mass="33802">MEINNKIFNVVLVLVATLVAAGYGLIFYLKLDGPVFFHHYYDQRIYVDREHYQDISFNLGYITDAYDDRVVIDIEFPEYPELTIQASEYGYIHPFNWGFEHNDTPGDIYGRYSVRSVYCKIIDLPEGKDLDGVVLTQARIMFDDSSEMAVDIGEIHLYEHMTGESLLEHISSSGSSDGTGKTTYRILGDLTITLIESPLMEKFKDRVQWKVNGTNPHVTVGMTLQEGNFLDVTSKVGVADDIVSEYTLFDIHPKLTFTDDHGIHYSQRFYNINSIYHNYSFTNLYRYIKARGTI</sequence>
<protein>
    <submittedName>
        <fullName evidence="2">Uncharacterized protein</fullName>
    </submittedName>
</protein>
<organism evidence="2 3">
    <name type="scientific">Natronincola ferrireducens</name>
    <dbReference type="NCBI Taxonomy" id="393762"/>
    <lineage>
        <taxon>Bacteria</taxon>
        <taxon>Bacillati</taxon>
        <taxon>Bacillota</taxon>
        <taxon>Clostridia</taxon>
        <taxon>Peptostreptococcales</taxon>
        <taxon>Natronincolaceae</taxon>
        <taxon>Natronincola</taxon>
    </lineage>
</organism>
<dbReference type="AlphaFoldDB" id="A0A1G9GHG1"/>
<proteinExistence type="predicted"/>
<keyword evidence="3" id="KW-1185">Reference proteome</keyword>
<evidence type="ECO:0000313" key="2">
    <source>
        <dbReference type="EMBL" id="SDL00032.1"/>
    </source>
</evidence>
<reference evidence="2 3" key="1">
    <citation type="submission" date="2016-10" db="EMBL/GenBank/DDBJ databases">
        <authorList>
            <person name="de Groot N.N."/>
        </authorList>
    </citation>
    <scope>NUCLEOTIDE SEQUENCE [LARGE SCALE GENOMIC DNA]</scope>
    <source>
        <strain evidence="2 3">DSM 18346</strain>
    </source>
</reference>
<dbReference type="Proteomes" id="UP000198718">
    <property type="component" value="Unassembled WGS sequence"/>
</dbReference>
<dbReference type="EMBL" id="FNFP01000006">
    <property type="protein sequence ID" value="SDL00032.1"/>
    <property type="molecule type" value="Genomic_DNA"/>
</dbReference>